<keyword evidence="5" id="KW-0119">Carbohydrate metabolism</keyword>
<dbReference type="PANTHER" id="PTHR30246">
    <property type="entry name" value="2-KETO-3-DEOXY-6-PHOSPHOGLUCONATE ALDOLASE"/>
    <property type="match status" value="1"/>
</dbReference>
<dbReference type="Pfam" id="PF01081">
    <property type="entry name" value="Aldolase"/>
    <property type="match status" value="1"/>
</dbReference>
<gene>
    <name evidence="6" type="ORF">DCC35_17630</name>
</gene>
<accession>A0A4D7JLE2</accession>
<comment type="similarity">
    <text evidence="2">Belongs to the KHG/KDPG aldolase family.</text>
</comment>
<evidence type="ECO:0000256" key="5">
    <source>
        <dbReference type="ARBA" id="ARBA00023277"/>
    </source>
</evidence>
<dbReference type="CDD" id="cd00452">
    <property type="entry name" value="KDPG_aldolase"/>
    <property type="match status" value="1"/>
</dbReference>
<comment type="pathway">
    <text evidence="1">Carbohydrate acid metabolism.</text>
</comment>
<dbReference type="Gene3D" id="3.20.20.70">
    <property type="entry name" value="Aldolase class I"/>
    <property type="match status" value="1"/>
</dbReference>
<evidence type="ECO:0000256" key="4">
    <source>
        <dbReference type="ARBA" id="ARBA00023239"/>
    </source>
</evidence>
<dbReference type="RefSeq" id="WP_137092009.1">
    <property type="nucleotide sequence ID" value="NZ_CP028923.1"/>
</dbReference>
<comment type="subunit">
    <text evidence="3">Homotrimer.</text>
</comment>
<dbReference type="KEGG" id="fpf:DCC35_17630"/>
<evidence type="ECO:0000256" key="1">
    <source>
        <dbReference type="ARBA" id="ARBA00004761"/>
    </source>
</evidence>
<dbReference type="GO" id="GO:0008675">
    <property type="term" value="F:2-dehydro-3-deoxy-phosphogluconate aldolase activity"/>
    <property type="evidence" value="ECO:0007669"/>
    <property type="project" value="UniProtKB-EC"/>
</dbReference>
<dbReference type="PANTHER" id="PTHR30246:SF1">
    <property type="entry name" value="2-DEHYDRO-3-DEOXY-6-PHOSPHOGALACTONATE ALDOLASE-RELATED"/>
    <property type="match status" value="1"/>
</dbReference>
<dbReference type="EC" id="4.1.2.14" evidence="6"/>
<reference evidence="6 7" key="1">
    <citation type="submission" date="2018-04" db="EMBL/GenBank/DDBJ databases">
        <title>Complete genome uncultured novel isolate.</title>
        <authorList>
            <person name="Merlino G."/>
        </authorList>
    </citation>
    <scope>NUCLEOTIDE SEQUENCE [LARGE SCALE GENOMIC DNA]</scope>
    <source>
        <strain evidence="7">R1DC9</strain>
    </source>
</reference>
<protein>
    <submittedName>
        <fullName evidence="6">Bifunctional 4-hydroxy-2-oxoglutarate aldolase/2-dehydro-3-deoxy-phosphogluconate aldolase</fullName>
        <ecNumber evidence="6">4.1.2.14</ecNumber>
        <ecNumber evidence="6">4.1.3.16</ecNumber>
    </submittedName>
</protein>
<evidence type="ECO:0000313" key="6">
    <source>
        <dbReference type="EMBL" id="QCK16421.1"/>
    </source>
</evidence>
<dbReference type="Proteomes" id="UP000298616">
    <property type="component" value="Chromosome"/>
</dbReference>
<proteinExistence type="inferred from homology"/>
<evidence type="ECO:0000313" key="7">
    <source>
        <dbReference type="Proteomes" id="UP000298616"/>
    </source>
</evidence>
<dbReference type="InterPro" id="IPR013785">
    <property type="entry name" value="Aldolase_TIM"/>
</dbReference>
<keyword evidence="7" id="KW-1185">Reference proteome</keyword>
<dbReference type="SUPFAM" id="SSF51569">
    <property type="entry name" value="Aldolase"/>
    <property type="match status" value="1"/>
</dbReference>
<keyword evidence="4 6" id="KW-0456">Lyase</keyword>
<name>A0A4D7JLE2_9BACT</name>
<evidence type="ECO:0000256" key="3">
    <source>
        <dbReference type="ARBA" id="ARBA00011233"/>
    </source>
</evidence>
<dbReference type="AlphaFoldDB" id="A0A4D7JLE2"/>
<dbReference type="EC" id="4.1.3.16" evidence="6"/>
<dbReference type="InterPro" id="IPR000887">
    <property type="entry name" value="Aldlse_KDPG_KHG"/>
</dbReference>
<dbReference type="OrthoDB" id="9802667at2"/>
<dbReference type="EMBL" id="CP028923">
    <property type="protein sequence ID" value="QCK16421.1"/>
    <property type="molecule type" value="Genomic_DNA"/>
</dbReference>
<sequence>MARYNRIEVIEQMKVTGIVPVFHHHDINICKKVIDACYKGGIRVFEFTNRGEGAFRIYDELNQYISKNLPDLILGIGSIIDAPTAALYLSAGANFIVSPIFNPEIAKICNRQKIAWVPGCGSLTEINNAEEMGADLIKIFPARQVGGPEFIKAVKGPCPWTNIMPTGGVNPNESDLKDWFSAGAHCVGMGSKLITSDIINNSNYDDLTHSVRIIIDNIKLLTQ</sequence>
<organism evidence="6 7">
    <name type="scientific">Mangrovivirga cuniculi</name>
    <dbReference type="NCBI Taxonomy" id="2715131"/>
    <lineage>
        <taxon>Bacteria</taxon>
        <taxon>Pseudomonadati</taxon>
        <taxon>Bacteroidota</taxon>
        <taxon>Cytophagia</taxon>
        <taxon>Cytophagales</taxon>
        <taxon>Mangrovivirgaceae</taxon>
        <taxon>Mangrovivirga</taxon>
    </lineage>
</organism>
<evidence type="ECO:0000256" key="2">
    <source>
        <dbReference type="ARBA" id="ARBA00006906"/>
    </source>
</evidence>
<dbReference type="GO" id="GO:0008700">
    <property type="term" value="F:(R,S)-4-hydroxy-2-oxoglutarate aldolase activity"/>
    <property type="evidence" value="ECO:0007669"/>
    <property type="project" value="UniProtKB-EC"/>
</dbReference>
<dbReference type="NCBIfam" id="NF005499">
    <property type="entry name" value="PRK07114.1"/>
    <property type="match status" value="1"/>
</dbReference>